<feature type="region of interest" description="Disordered" evidence="1">
    <location>
        <begin position="345"/>
        <end position="383"/>
    </location>
</feature>
<comment type="caution">
    <text evidence="2">The sequence shown here is derived from an EMBL/GenBank/DDBJ whole genome shotgun (WGS) entry which is preliminary data.</text>
</comment>
<name>A0AAN7PZK8_9COLE</name>
<dbReference type="EMBL" id="JARPUR010000003">
    <property type="protein sequence ID" value="KAK4880762.1"/>
    <property type="molecule type" value="Genomic_DNA"/>
</dbReference>
<evidence type="ECO:0000313" key="2">
    <source>
        <dbReference type="EMBL" id="KAK4880762.1"/>
    </source>
</evidence>
<dbReference type="AlphaFoldDB" id="A0AAN7PZK8"/>
<dbReference type="Proteomes" id="UP001353858">
    <property type="component" value="Unassembled WGS sequence"/>
</dbReference>
<reference evidence="3" key="1">
    <citation type="submission" date="2023-01" db="EMBL/GenBank/DDBJ databases">
        <title>Key to firefly adult light organ development and bioluminescence: homeobox transcription factors regulate luciferase expression and transportation to peroxisome.</title>
        <authorList>
            <person name="Fu X."/>
        </authorList>
    </citation>
    <scope>NUCLEOTIDE SEQUENCE [LARGE SCALE GENOMIC DNA]</scope>
</reference>
<sequence>MTSVKKEKKSILQMICCACRSSKQPTRVQTQECEVNAPSDYVVEKLAIRNLPLTTFATAEDLMRYNKMNSTAKNAVYMNSNAKQTFAPSQNPAKPNLGYLPMQIPNVMTHNTVAKYEEPAVNPFHSQYPPKTVSVKDTEAQLVTSILNKHASLYTLDDKNPIPKNPLNPPRNTVVIPPSVQEVYAKDSIFPSKNHTVQVKVHNQGIASAFKNPPRPQSYKKDMSPEIKQTINALGLAQKPHFPGVQPKNQKSVVPSVTPQLTETEISSRLLVDTMSENENFFKLEPQTLLPSMPAHNKFLLEHRIPKIVENSEEDFLSDIHTNRKSKSLDKRSLESIILQETIHSDGKNEKMSSDDIEKSEMKSSSLESVTVNQKKGNMSTTNQLKPQNLKWKIIIKHHADKPKPSTEITRDLVNNEIKYNVRQCLFDNSLNFPG</sequence>
<evidence type="ECO:0000313" key="3">
    <source>
        <dbReference type="Proteomes" id="UP001353858"/>
    </source>
</evidence>
<proteinExistence type="predicted"/>
<keyword evidence="3" id="KW-1185">Reference proteome</keyword>
<gene>
    <name evidence="2" type="ORF">RN001_008908</name>
</gene>
<evidence type="ECO:0000256" key="1">
    <source>
        <dbReference type="SAM" id="MobiDB-lite"/>
    </source>
</evidence>
<feature type="compositionally biased region" description="Polar residues" evidence="1">
    <location>
        <begin position="370"/>
        <end position="383"/>
    </location>
</feature>
<protein>
    <submittedName>
        <fullName evidence="2">Uncharacterized protein</fullName>
    </submittedName>
</protein>
<accession>A0AAN7PZK8</accession>
<feature type="compositionally biased region" description="Basic and acidic residues" evidence="1">
    <location>
        <begin position="345"/>
        <end position="362"/>
    </location>
</feature>
<organism evidence="2 3">
    <name type="scientific">Aquatica leii</name>
    <dbReference type="NCBI Taxonomy" id="1421715"/>
    <lineage>
        <taxon>Eukaryota</taxon>
        <taxon>Metazoa</taxon>
        <taxon>Ecdysozoa</taxon>
        <taxon>Arthropoda</taxon>
        <taxon>Hexapoda</taxon>
        <taxon>Insecta</taxon>
        <taxon>Pterygota</taxon>
        <taxon>Neoptera</taxon>
        <taxon>Endopterygota</taxon>
        <taxon>Coleoptera</taxon>
        <taxon>Polyphaga</taxon>
        <taxon>Elateriformia</taxon>
        <taxon>Elateroidea</taxon>
        <taxon>Lampyridae</taxon>
        <taxon>Luciolinae</taxon>
        <taxon>Aquatica</taxon>
    </lineage>
</organism>